<accession>A0A7S2TYW6</accession>
<reference evidence="2" key="1">
    <citation type="submission" date="2021-01" db="EMBL/GenBank/DDBJ databases">
        <authorList>
            <person name="Corre E."/>
            <person name="Pelletier E."/>
            <person name="Niang G."/>
            <person name="Scheremetjew M."/>
            <person name="Finn R."/>
            <person name="Kale V."/>
            <person name="Holt S."/>
            <person name="Cochrane G."/>
            <person name="Meng A."/>
            <person name="Brown T."/>
            <person name="Cohen L."/>
        </authorList>
    </citation>
    <scope>NUCLEOTIDE SEQUENCE</scope>
    <source>
        <strain evidence="2">CCMP622</strain>
    </source>
</reference>
<evidence type="ECO:0000256" key="1">
    <source>
        <dbReference type="SAM" id="MobiDB-lite"/>
    </source>
</evidence>
<protein>
    <submittedName>
        <fullName evidence="2">Uncharacterized protein</fullName>
    </submittedName>
</protein>
<evidence type="ECO:0000313" key="2">
    <source>
        <dbReference type="EMBL" id="CAD9772760.1"/>
    </source>
</evidence>
<dbReference type="AlphaFoldDB" id="A0A7S2TYW6"/>
<feature type="region of interest" description="Disordered" evidence="1">
    <location>
        <begin position="1"/>
        <end position="35"/>
    </location>
</feature>
<dbReference type="EMBL" id="HBHP01027021">
    <property type="protein sequence ID" value="CAD9772760.1"/>
    <property type="molecule type" value="Transcribed_RNA"/>
</dbReference>
<name>A0A7S2TYW6_9EUKA</name>
<sequence>MTTTTSTTTNPVTYHYHYHQPPRHGTSRRQRHSRVNAPAVQLATLSSNAVWGRCACEEEQEPEPSEPPGRCSSSTVPSSFYDYYTKTHPWTTSR</sequence>
<proteinExistence type="predicted"/>
<organism evidence="2">
    <name type="scientific">Lotharella oceanica</name>
    <dbReference type="NCBI Taxonomy" id="641309"/>
    <lineage>
        <taxon>Eukaryota</taxon>
        <taxon>Sar</taxon>
        <taxon>Rhizaria</taxon>
        <taxon>Cercozoa</taxon>
        <taxon>Chlorarachniophyceae</taxon>
        <taxon>Lotharella</taxon>
    </lineage>
</organism>
<feature type="compositionally biased region" description="Basic residues" evidence="1">
    <location>
        <begin position="16"/>
        <end position="34"/>
    </location>
</feature>
<feature type="region of interest" description="Disordered" evidence="1">
    <location>
        <begin position="57"/>
        <end position="94"/>
    </location>
</feature>
<gene>
    <name evidence="2" type="ORF">LSP00402_LOCUS16750</name>
</gene>